<dbReference type="InterPro" id="IPR002893">
    <property type="entry name" value="Znf_MYND"/>
</dbReference>
<protein>
    <recommendedName>
        <fullName evidence="6">MYND-type domain-containing protein</fullName>
    </recommendedName>
</protein>
<dbReference type="Pfam" id="PF01753">
    <property type="entry name" value="zf-MYND"/>
    <property type="match status" value="1"/>
</dbReference>
<evidence type="ECO:0000259" key="6">
    <source>
        <dbReference type="PROSITE" id="PS50865"/>
    </source>
</evidence>
<dbReference type="GO" id="GO:0008270">
    <property type="term" value="F:zinc ion binding"/>
    <property type="evidence" value="ECO:0007669"/>
    <property type="project" value="UniProtKB-KW"/>
</dbReference>
<evidence type="ECO:0000256" key="1">
    <source>
        <dbReference type="ARBA" id="ARBA00022723"/>
    </source>
</evidence>
<keyword evidence="3" id="KW-0862">Zinc</keyword>
<feature type="region of interest" description="Disordered" evidence="5">
    <location>
        <begin position="500"/>
        <end position="526"/>
    </location>
</feature>
<dbReference type="FunFam" id="6.10.140.2220:FF:000022">
    <property type="entry name" value="Leucine-rich repeat-containing protein"/>
    <property type="match status" value="1"/>
</dbReference>
<evidence type="ECO:0000256" key="5">
    <source>
        <dbReference type="SAM" id="MobiDB-lite"/>
    </source>
</evidence>
<proteinExistence type="predicted"/>
<dbReference type="EMBL" id="JAVRJZ010000018">
    <property type="protein sequence ID" value="KAK2708660.1"/>
    <property type="molecule type" value="Genomic_DNA"/>
</dbReference>
<dbReference type="PROSITE" id="PS01360">
    <property type="entry name" value="ZF_MYND_1"/>
    <property type="match status" value="1"/>
</dbReference>
<feature type="compositionally biased region" description="Low complexity" evidence="5">
    <location>
        <begin position="632"/>
        <end position="653"/>
    </location>
</feature>
<name>A0AA88L5G8_ARTSF</name>
<gene>
    <name evidence="7" type="ORF">QYM36_014308</name>
</gene>
<comment type="caution">
    <text evidence="7">The sequence shown here is derived from an EMBL/GenBank/DDBJ whole genome shotgun (WGS) entry which is preliminary data.</text>
</comment>
<feature type="compositionally biased region" description="Basic and acidic residues" evidence="5">
    <location>
        <begin position="500"/>
        <end position="509"/>
    </location>
</feature>
<feature type="compositionally biased region" description="Pro residues" evidence="5">
    <location>
        <begin position="431"/>
        <end position="440"/>
    </location>
</feature>
<keyword evidence="8" id="KW-1185">Reference proteome</keyword>
<keyword evidence="1" id="KW-0479">Metal-binding</keyword>
<feature type="compositionally biased region" description="Low complexity" evidence="5">
    <location>
        <begin position="741"/>
        <end position="757"/>
    </location>
</feature>
<feature type="region of interest" description="Disordered" evidence="5">
    <location>
        <begin position="48"/>
        <end position="149"/>
    </location>
</feature>
<feature type="region of interest" description="Disordered" evidence="5">
    <location>
        <begin position="737"/>
        <end position="774"/>
    </location>
</feature>
<dbReference type="Proteomes" id="UP001187531">
    <property type="component" value="Unassembled WGS sequence"/>
</dbReference>
<feature type="compositionally biased region" description="Basic and acidic residues" evidence="5">
    <location>
        <begin position="127"/>
        <end position="141"/>
    </location>
</feature>
<feature type="region of interest" description="Disordered" evidence="5">
    <location>
        <begin position="626"/>
        <end position="653"/>
    </location>
</feature>
<keyword evidence="2 4" id="KW-0863">Zinc-finger</keyword>
<evidence type="ECO:0000256" key="4">
    <source>
        <dbReference type="PROSITE-ProRule" id="PRU00134"/>
    </source>
</evidence>
<dbReference type="SUPFAM" id="SSF144232">
    <property type="entry name" value="HIT/MYND zinc finger-like"/>
    <property type="match status" value="1"/>
</dbReference>
<evidence type="ECO:0000256" key="2">
    <source>
        <dbReference type="ARBA" id="ARBA00022771"/>
    </source>
</evidence>
<dbReference type="AlphaFoldDB" id="A0AA88L5G8"/>
<accession>A0AA88L5G8</accession>
<evidence type="ECO:0000256" key="3">
    <source>
        <dbReference type="ARBA" id="ARBA00022833"/>
    </source>
</evidence>
<organism evidence="7 8">
    <name type="scientific">Artemia franciscana</name>
    <name type="common">Brine shrimp</name>
    <name type="synonym">Artemia sanfranciscana</name>
    <dbReference type="NCBI Taxonomy" id="6661"/>
    <lineage>
        <taxon>Eukaryota</taxon>
        <taxon>Metazoa</taxon>
        <taxon>Ecdysozoa</taxon>
        <taxon>Arthropoda</taxon>
        <taxon>Crustacea</taxon>
        <taxon>Branchiopoda</taxon>
        <taxon>Anostraca</taxon>
        <taxon>Artemiidae</taxon>
        <taxon>Artemia</taxon>
    </lineage>
</organism>
<feature type="compositionally biased region" description="Basic and acidic residues" evidence="5">
    <location>
        <begin position="80"/>
        <end position="101"/>
    </location>
</feature>
<reference evidence="7" key="1">
    <citation type="submission" date="2023-07" db="EMBL/GenBank/DDBJ databases">
        <title>Chromosome-level genome assembly of Artemia franciscana.</title>
        <authorList>
            <person name="Jo E."/>
        </authorList>
    </citation>
    <scope>NUCLEOTIDE SEQUENCE</scope>
    <source>
        <tissue evidence="7">Whole body</tissue>
    </source>
</reference>
<feature type="region of interest" description="Disordered" evidence="5">
    <location>
        <begin position="422"/>
        <end position="445"/>
    </location>
</feature>
<feature type="domain" description="MYND-type" evidence="6">
    <location>
        <begin position="769"/>
        <end position="806"/>
    </location>
</feature>
<dbReference type="PROSITE" id="PS50865">
    <property type="entry name" value="ZF_MYND_2"/>
    <property type="match status" value="1"/>
</dbReference>
<evidence type="ECO:0000313" key="7">
    <source>
        <dbReference type="EMBL" id="KAK2708660.1"/>
    </source>
</evidence>
<dbReference type="Gene3D" id="6.10.140.2220">
    <property type="match status" value="1"/>
</dbReference>
<evidence type="ECO:0000313" key="8">
    <source>
        <dbReference type="Proteomes" id="UP001187531"/>
    </source>
</evidence>
<sequence>MMIFPSKENKVLASVSLSRKLSLMSSSDPPPVSAVGSPPRLSATVQLTPLVTSSDTIEEANVDDKSEDKIEESDNIGESVNDKVEESNEKGNIEGEKELNKKGSGNILMDVDESSSMSPARLQINLDEDHQSADSSEKPDQSEPSSCEMGPILEPEVVLAEKINGNTVEPDSKEDEIEVLQEKPAEPGRVKVKRDLMYTEEEIQQNQNETLLDLGESPLHKKPKLGNESLAAILSRPLINSDKPCDIQHPSLVTANDMIVKLQKDIKTLHYMAKQKEKEWNYILRLKKMKEEMEMKLRRQKEILHFTLQGVEPDLANISMPPMNEAFVRNHADQTLRHMNGIIPQSGGQMQLPGIGNLPSVSPPTISPMNTPLKVENYRRDMPLLSQQMIQPPSIPVQNKPPPQYKPQPMVQIPASAALGLASRSNSQSPGPVPPTPPNPNSTNSAITALLNSRLQKQRPILPKPQEIQNMGNAQWMDEMTDPRNRVGPTVNVQRIIDDYRAKHPEDTSNRSNRRGGPPNGKFVPPSFPMHQSGINMNKKLQNPTATSGGNFEIGGVTVNQGGEKVSLESFLQQRIKESPSGVNFKDLLLQFAKLSQTAQQNQSQNENIDLSKVAAALSNSDITLQPILPGTKNQSQQKKPSPTSTPPAEATSSSILHGALSGTIARGEISVKPANSNYTPTLASLLTSSTDSEQPEVLTLSNLLNTSKGQVTITKPKEVTSEARCLPSMLVVDDSRVTVSPSSSSTAAGPSTSNGSNSKKDDQEVPKCQGCSSKPAQFVCAGCGSQWYCSRECQVDAWEDHSDNCVG</sequence>